<dbReference type="OrthoDB" id="9794863at2"/>
<dbReference type="Gene3D" id="3.30.1330.30">
    <property type="match status" value="1"/>
</dbReference>
<dbReference type="NCBIfam" id="NF004078">
    <property type="entry name" value="PRK05583.1"/>
    <property type="match status" value="1"/>
</dbReference>
<reference evidence="2 3" key="1">
    <citation type="submission" date="2019-01" db="EMBL/GenBank/DDBJ databases">
        <title>Chengkuizengella sp. nov., isolated from deep-sea sediment of East Pacific Ocean.</title>
        <authorList>
            <person name="Yang J."/>
            <person name="Lai Q."/>
            <person name="Shao Z."/>
        </authorList>
    </citation>
    <scope>NUCLEOTIDE SEQUENCE [LARGE SCALE GENOMIC DNA]</scope>
    <source>
        <strain evidence="2 3">YPA3-1-1</strain>
    </source>
</reference>
<dbReference type="RefSeq" id="WP_160643302.1">
    <property type="nucleotide sequence ID" value="NZ_SIJB01000001.1"/>
</dbReference>
<gene>
    <name evidence="2" type="ORF">ERL59_00275</name>
</gene>
<dbReference type="AlphaFoldDB" id="A0A6N9PYA0"/>
<dbReference type="SUPFAM" id="SSF55315">
    <property type="entry name" value="L30e-like"/>
    <property type="match status" value="1"/>
</dbReference>
<dbReference type="InterPro" id="IPR029064">
    <property type="entry name" value="Ribosomal_eL30-like_sf"/>
</dbReference>
<sequence>MDNNKILSYIGLAKRAGKCLSGEEKVLNKIRSNEAKLVIIANDASENTSKKFKDKCSSYHVPLIQYYNRSQLGQSLGEAERVVIAITDDGFVKMIMNCMEKEM</sequence>
<dbReference type="InterPro" id="IPR004038">
    <property type="entry name" value="Ribosomal_eL8/eL30/eS12/Gad45"/>
</dbReference>
<name>A0A6N9PYA0_9BACL</name>
<dbReference type="Pfam" id="PF01248">
    <property type="entry name" value="Ribosomal_L7Ae"/>
    <property type="match status" value="1"/>
</dbReference>
<keyword evidence="3" id="KW-1185">Reference proteome</keyword>
<protein>
    <submittedName>
        <fullName evidence="2">YlxQ family RNA-binding protein</fullName>
    </submittedName>
</protein>
<accession>A0A6N9PYA0</accession>
<dbReference type="Proteomes" id="UP000448943">
    <property type="component" value="Unassembled WGS sequence"/>
</dbReference>
<organism evidence="2 3">
    <name type="scientific">Chengkuizengella marina</name>
    <dbReference type="NCBI Taxonomy" id="2507566"/>
    <lineage>
        <taxon>Bacteria</taxon>
        <taxon>Bacillati</taxon>
        <taxon>Bacillota</taxon>
        <taxon>Bacilli</taxon>
        <taxon>Bacillales</taxon>
        <taxon>Paenibacillaceae</taxon>
        <taxon>Chengkuizengella</taxon>
    </lineage>
</organism>
<comment type="caution">
    <text evidence="2">The sequence shown here is derived from an EMBL/GenBank/DDBJ whole genome shotgun (WGS) entry which is preliminary data.</text>
</comment>
<evidence type="ECO:0000313" key="2">
    <source>
        <dbReference type="EMBL" id="NBI27403.1"/>
    </source>
</evidence>
<proteinExistence type="predicted"/>
<evidence type="ECO:0000313" key="3">
    <source>
        <dbReference type="Proteomes" id="UP000448943"/>
    </source>
</evidence>
<dbReference type="NCBIfam" id="NF005825">
    <property type="entry name" value="PRK07714.1"/>
    <property type="match status" value="1"/>
</dbReference>
<feature type="domain" description="Ribosomal protein eL8/eL30/eS12/Gadd45" evidence="1">
    <location>
        <begin position="5"/>
        <end position="91"/>
    </location>
</feature>
<dbReference type="EMBL" id="SIJB01000001">
    <property type="protein sequence ID" value="NBI27403.1"/>
    <property type="molecule type" value="Genomic_DNA"/>
</dbReference>
<evidence type="ECO:0000259" key="1">
    <source>
        <dbReference type="Pfam" id="PF01248"/>
    </source>
</evidence>